<organism evidence="13 14">
    <name type="scientific">Malurus cyaneus samueli</name>
    <dbReference type="NCBI Taxonomy" id="2593467"/>
    <lineage>
        <taxon>Eukaryota</taxon>
        <taxon>Metazoa</taxon>
        <taxon>Chordata</taxon>
        <taxon>Craniata</taxon>
        <taxon>Vertebrata</taxon>
        <taxon>Euteleostomi</taxon>
        <taxon>Archelosauria</taxon>
        <taxon>Archosauria</taxon>
        <taxon>Dinosauria</taxon>
        <taxon>Saurischia</taxon>
        <taxon>Theropoda</taxon>
        <taxon>Coelurosauria</taxon>
        <taxon>Aves</taxon>
        <taxon>Neognathae</taxon>
        <taxon>Neoaves</taxon>
        <taxon>Telluraves</taxon>
        <taxon>Australaves</taxon>
        <taxon>Passeriformes</taxon>
        <taxon>Meliphagoidea</taxon>
        <taxon>Maluridae</taxon>
        <taxon>Malurus</taxon>
    </lineage>
</organism>
<dbReference type="OrthoDB" id="6108017at2759"/>
<evidence type="ECO:0000313" key="14">
    <source>
        <dbReference type="Proteomes" id="UP000694560"/>
    </source>
</evidence>
<evidence type="ECO:0000256" key="10">
    <source>
        <dbReference type="ARBA" id="ARBA00023273"/>
    </source>
</evidence>
<dbReference type="GO" id="GO:0007605">
    <property type="term" value="P:sensory perception of sound"/>
    <property type="evidence" value="ECO:0007669"/>
    <property type="project" value="TreeGrafter"/>
</dbReference>
<protein>
    <recommendedName>
        <fullName evidence="12">Myosin motor domain-containing protein</fullName>
    </recommendedName>
</protein>
<sequence length="155" mass="17034">EQLQKGYAKDQIYTYVGDILIAVNPFRNIDIYSSQHSKLYIGAKRTANPPHIFAVADIGYQSMVTYNSDQCIVISGESGAGKTQSAHLLVQTLQEKILQVNNLVEAFGNAGTIINDNSSRFGKYLEMKFTCGGTVVGAQISEYLLEKSRVVHQAV</sequence>
<name>A0A8C5T983_9PASS</name>
<reference evidence="13" key="1">
    <citation type="submission" date="2025-08" db="UniProtKB">
        <authorList>
            <consortium name="Ensembl"/>
        </authorList>
    </citation>
    <scope>IDENTIFICATION</scope>
</reference>
<evidence type="ECO:0000313" key="13">
    <source>
        <dbReference type="Ensembl" id="ENSMCSP00000004577.1"/>
    </source>
</evidence>
<evidence type="ECO:0000256" key="5">
    <source>
        <dbReference type="ARBA" id="ARBA00022741"/>
    </source>
</evidence>
<evidence type="ECO:0000256" key="8">
    <source>
        <dbReference type="ARBA" id="ARBA00023175"/>
    </source>
</evidence>
<feature type="domain" description="Myosin motor" evidence="12">
    <location>
        <begin position="1"/>
        <end position="155"/>
    </location>
</feature>
<keyword evidence="3" id="KW-0963">Cytoplasm</keyword>
<evidence type="ECO:0000256" key="9">
    <source>
        <dbReference type="ARBA" id="ARBA00023212"/>
    </source>
</evidence>
<dbReference type="GO" id="GO:0051491">
    <property type="term" value="P:positive regulation of filopodium assembly"/>
    <property type="evidence" value="ECO:0007669"/>
    <property type="project" value="TreeGrafter"/>
</dbReference>
<dbReference type="GO" id="GO:0001917">
    <property type="term" value="C:photoreceptor inner segment"/>
    <property type="evidence" value="ECO:0007669"/>
    <property type="project" value="TreeGrafter"/>
</dbReference>
<evidence type="ECO:0000256" key="3">
    <source>
        <dbReference type="ARBA" id="ARBA00022490"/>
    </source>
</evidence>
<keyword evidence="8 11" id="KW-0505">Motor protein</keyword>
<evidence type="ECO:0000256" key="1">
    <source>
        <dbReference type="ARBA" id="ARBA00004245"/>
    </source>
</evidence>
<keyword evidence="14" id="KW-1185">Reference proteome</keyword>
<dbReference type="GO" id="GO:0030832">
    <property type="term" value="P:regulation of actin filament length"/>
    <property type="evidence" value="ECO:0007669"/>
    <property type="project" value="TreeGrafter"/>
</dbReference>
<dbReference type="Proteomes" id="UP000694560">
    <property type="component" value="Unplaced"/>
</dbReference>
<dbReference type="GO" id="GO:0004674">
    <property type="term" value="F:protein serine/threonine kinase activity"/>
    <property type="evidence" value="ECO:0007669"/>
    <property type="project" value="TreeGrafter"/>
</dbReference>
<evidence type="ECO:0000256" key="6">
    <source>
        <dbReference type="ARBA" id="ARBA00022840"/>
    </source>
</evidence>
<keyword evidence="6 11" id="KW-0067">ATP-binding</keyword>
<feature type="binding site" evidence="11">
    <location>
        <begin position="76"/>
        <end position="83"/>
    </location>
    <ligand>
        <name>ATP</name>
        <dbReference type="ChEBI" id="CHEBI:30616"/>
    </ligand>
</feature>
<dbReference type="Pfam" id="PF00063">
    <property type="entry name" value="Myosin_head"/>
    <property type="match status" value="1"/>
</dbReference>
<dbReference type="SMART" id="SM00242">
    <property type="entry name" value="MYSc"/>
    <property type="match status" value="1"/>
</dbReference>
<keyword evidence="11" id="KW-0009">Actin-binding</keyword>
<reference evidence="13" key="2">
    <citation type="submission" date="2025-09" db="UniProtKB">
        <authorList>
            <consortium name="Ensembl"/>
        </authorList>
    </citation>
    <scope>IDENTIFICATION</scope>
</reference>
<dbReference type="PRINTS" id="PR00193">
    <property type="entry name" value="MYOSINHEAVY"/>
</dbReference>
<dbReference type="InterPro" id="IPR027417">
    <property type="entry name" value="P-loop_NTPase"/>
</dbReference>
<dbReference type="InterPro" id="IPR001609">
    <property type="entry name" value="Myosin_head_motor_dom-like"/>
</dbReference>
<dbReference type="GO" id="GO:0003779">
    <property type="term" value="F:actin binding"/>
    <property type="evidence" value="ECO:0007669"/>
    <property type="project" value="UniProtKB-KW"/>
</dbReference>
<dbReference type="GO" id="GO:0000146">
    <property type="term" value="F:microfilament motor activity"/>
    <property type="evidence" value="ECO:0007669"/>
    <property type="project" value="TreeGrafter"/>
</dbReference>
<dbReference type="InterPro" id="IPR036961">
    <property type="entry name" value="Kinesin_motor_dom_sf"/>
</dbReference>
<accession>A0A8C5T983</accession>
<keyword evidence="10" id="KW-0966">Cell projection</keyword>
<dbReference type="Ensembl" id="ENSMCST00000004683.1">
    <property type="protein sequence ID" value="ENSMCSP00000004577.1"/>
    <property type="gene ID" value="ENSMCSG00000003305.1"/>
</dbReference>
<dbReference type="SUPFAM" id="SSF52540">
    <property type="entry name" value="P-loop containing nucleoside triphosphate hydrolases"/>
    <property type="match status" value="1"/>
</dbReference>
<dbReference type="PANTHER" id="PTHR46256">
    <property type="entry name" value="AGAP011099-PA"/>
    <property type="match status" value="1"/>
</dbReference>
<dbReference type="GO" id="GO:0032426">
    <property type="term" value="C:stereocilium tip"/>
    <property type="evidence" value="ECO:0007669"/>
    <property type="project" value="TreeGrafter"/>
</dbReference>
<dbReference type="GO" id="GO:0016459">
    <property type="term" value="C:myosin complex"/>
    <property type="evidence" value="ECO:0007669"/>
    <property type="project" value="UniProtKB-KW"/>
</dbReference>
<evidence type="ECO:0000256" key="4">
    <source>
        <dbReference type="ARBA" id="ARBA00022737"/>
    </source>
</evidence>
<evidence type="ECO:0000256" key="7">
    <source>
        <dbReference type="ARBA" id="ARBA00023123"/>
    </source>
</evidence>
<dbReference type="PROSITE" id="PS51456">
    <property type="entry name" value="MYOSIN_MOTOR"/>
    <property type="match status" value="1"/>
</dbReference>
<evidence type="ECO:0000256" key="11">
    <source>
        <dbReference type="PROSITE-ProRule" id="PRU00782"/>
    </source>
</evidence>
<dbReference type="InterPro" id="IPR052409">
    <property type="entry name" value="Myosin-III_kinase_activity"/>
</dbReference>
<proteinExistence type="inferred from homology"/>
<keyword evidence="4" id="KW-0677">Repeat</keyword>
<dbReference type="Gene3D" id="3.40.850.10">
    <property type="entry name" value="Kinesin motor domain"/>
    <property type="match status" value="1"/>
</dbReference>
<dbReference type="GO" id="GO:0032433">
    <property type="term" value="C:filopodium tip"/>
    <property type="evidence" value="ECO:0007669"/>
    <property type="project" value="TreeGrafter"/>
</dbReference>
<keyword evidence="5 11" id="KW-0547">Nucleotide-binding</keyword>
<keyword evidence="7 11" id="KW-0518">Myosin</keyword>
<evidence type="ECO:0000259" key="12">
    <source>
        <dbReference type="PROSITE" id="PS51456"/>
    </source>
</evidence>
<keyword evidence="9" id="KW-0206">Cytoskeleton</keyword>
<dbReference type="GO" id="GO:0005524">
    <property type="term" value="F:ATP binding"/>
    <property type="evidence" value="ECO:0007669"/>
    <property type="project" value="UniProtKB-UniRule"/>
</dbReference>
<evidence type="ECO:0000256" key="2">
    <source>
        <dbReference type="ARBA" id="ARBA00004316"/>
    </source>
</evidence>
<comment type="similarity">
    <text evidence="11">Belongs to the TRAFAC class myosin-kinesin ATPase superfamily. Myosin family.</text>
</comment>
<comment type="caution">
    <text evidence="11">Lacks conserved residue(s) required for the propagation of feature annotation.</text>
</comment>
<dbReference type="AlphaFoldDB" id="A0A8C5T983"/>
<comment type="subcellular location">
    <subcellularLocation>
        <location evidence="2">Cell projection</location>
    </subcellularLocation>
    <subcellularLocation>
        <location evidence="1">Cytoplasm</location>
        <location evidence="1">Cytoskeleton</location>
    </subcellularLocation>
</comment>
<dbReference type="PANTHER" id="PTHR46256:SF4">
    <property type="entry name" value="MYOSIN-IIIA"/>
    <property type="match status" value="1"/>
</dbReference>